<dbReference type="EMBL" id="AJ617685">
    <property type="protein sequence ID" value="CAE85164.1"/>
    <property type="molecule type" value="Genomic_DNA"/>
</dbReference>
<reference evidence="1" key="1">
    <citation type="journal article" date="2004" name="Infect. Immun.">
        <title>The pathogenicity island-associated K15 capsule determinant exhibits a novel genetic structure and correlates with virulence in uropathogenic Escherichia coli strain 536.</title>
        <authorList>
            <person name="Schneider G."/>
            <person name="Dobrindt U."/>
            <person name="Bruggemann H."/>
            <person name="Nagy G."/>
            <person name="Janke B."/>
            <person name="Blum-Oehler G."/>
            <person name="Buchrieser C."/>
            <person name="Gottschalk G."/>
            <person name="Emody L."/>
            <person name="Hacker J."/>
        </authorList>
    </citation>
    <scope>NUCLEOTIDE SEQUENCE</scope>
    <source>
        <strain evidence="1">536</strain>
    </source>
</reference>
<accession>Q707J1</accession>
<evidence type="ECO:0000313" key="1">
    <source>
        <dbReference type="EMBL" id="CAE85164.1"/>
    </source>
</evidence>
<name>Q707J1_ECOLX</name>
<sequence length="57" mass="5994">MLHHFVNKTLDVPHSGSNASIICTILSLLKFTESVQKLTAVPGTGTKTGGLHNFCAG</sequence>
<organism evidence="1">
    <name type="scientific">Escherichia coli</name>
    <dbReference type="NCBI Taxonomy" id="562"/>
    <lineage>
        <taxon>Bacteria</taxon>
        <taxon>Pseudomonadati</taxon>
        <taxon>Pseudomonadota</taxon>
        <taxon>Gammaproteobacteria</taxon>
        <taxon>Enterobacterales</taxon>
        <taxon>Enterobacteriaceae</taxon>
        <taxon>Escherichia</taxon>
    </lineage>
</organism>
<proteinExistence type="predicted"/>
<dbReference type="AlphaFoldDB" id="Q707J1"/>
<protein>
    <submittedName>
        <fullName evidence="1">Uncharacterized protein</fullName>
    </submittedName>
</protein>